<dbReference type="EMBL" id="CP077090">
    <property type="protein sequence ID" value="QXI10123.1"/>
    <property type="molecule type" value="Genomic_DNA"/>
</dbReference>
<dbReference type="KEGG" id="pze:HU754_020180"/>
<dbReference type="Proteomes" id="UP000627092">
    <property type="component" value="Chromosome"/>
</dbReference>
<proteinExistence type="predicted"/>
<dbReference type="RefSeq" id="WP_186624093.1">
    <property type="nucleotide sequence ID" value="NZ_CP077090.1"/>
</dbReference>
<gene>
    <name evidence="1" type="ORF">HU754_020180</name>
</gene>
<dbReference type="PROSITE" id="PS00134">
    <property type="entry name" value="TRYPSIN_HIS"/>
    <property type="match status" value="1"/>
</dbReference>
<dbReference type="GO" id="GO:0006508">
    <property type="term" value="P:proteolysis"/>
    <property type="evidence" value="ECO:0007669"/>
    <property type="project" value="InterPro"/>
</dbReference>
<dbReference type="GO" id="GO:0004252">
    <property type="term" value="F:serine-type endopeptidase activity"/>
    <property type="evidence" value="ECO:0007669"/>
    <property type="project" value="InterPro"/>
</dbReference>
<accession>A0A9E6NL55</accession>
<dbReference type="AlphaFoldDB" id="A0A9E6NL55"/>
<reference evidence="1" key="1">
    <citation type="journal article" date="2020" name="Microorganisms">
        <title>Reliable Identification of Environmental Pseudomonas Isolates Using the rpoD Gene.</title>
        <authorList>
            <consortium name="The Broad Institute Genome Sequencing Platform"/>
            <person name="Girard L."/>
            <person name="Lood C."/>
            <person name="Rokni-Zadeh H."/>
            <person name="van Noort V."/>
            <person name="Lavigne R."/>
            <person name="De Mot R."/>
        </authorList>
    </citation>
    <scope>NUCLEOTIDE SEQUENCE</scope>
    <source>
        <strain evidence="1">OE 48.2</strain>
    </source>
</reference>
<dbReference type="InterPro" id="IPR043504">
    <property type="entry name" value="Peptidase_S1_PA_chymotrypsin"/>
</dbReference>
<sequence>MKALFRNGILALPLLLGLCKGVQSSTLTDLGEGVANFAPEQRLNNDHGQHRHWLAIGRLNFKNSQCSGSLIDTRGADVEQDGPAYVLTAGHCVGSDADRFIQNAPASGQVIFNYFEDTQAQQLAYSIARISWGTRRGGDIAIVELDRSLKQLMTDGISPLKLARNPAATGSNVLIVGAPHFTFLTRVACRQEASVDIFEDGYVWFDQLSNRCEGVRNGISGSPVLTRYDNEILGVIGTTTRLDGPFRCAGDAPCEIRDGIPQKSLNTNYATPTSDLARCFTAGWLTPDVANCPLGPASDFEPRHEENYVRMVRTKKGSTVPLTWTQIFALNQPFYRLKYTRTLADCANSQGYGPARPSKGHEQDISTYALDAGPGFYFLCVIGQAQKAAVDRRSARNAKIYWRWALAEPVNTAPVYTLVESKKNTFIVTLLEQPPDLAITGYQYKSTAPQFSDCLTAEGYQRINPDKNAFTVSVADGPKRVCLKGHDIVGNPSPVVDFQLLNSTDRP</sequence>
<protein>
    <submittedName>
        <fullName evidence="1">Trypsin-like peptidase domain-containing protein</fullName>
    </submittedName>
</protein>
<dbReference type="SUPFAM" id="SSF50494">
    <property type="entry name" value="Trypsin-like serine proteases"/>
    <property type="match status" value="1"/>
</dbReference>
<evidence type="ECO:0000313" key="1">
    <source>
        <dbReference type="EMBL" id="QXI10123.1"/>
    </source>
</evidence>
<dbReference type="Pfam" id="PF13365">
    <property type="entry name" value="Trypsin_2"/>
    <property type="match status" value="1"/>
</dbReference>
<reference evidence="1" key="2">
    <citation type="journal article" date="2021" name="Microorganisms">
        <title>The Ever-Expanding Pseudomonas Genus: Description of 43 New Species and Partition of the Pseudomonas putida Group.</title>
        <authorList>
            <person name="Girard L."/>
            <person name="Lood C."/>
            <person name="Hofte M."/>
            <person name="Vandamme P."/>
            <person name="Rokni-Zadeh H."/>
            <person name="van Noort V."/>
            <person name="Lavigne R."/>
            <person name="De Mot R."/>
        </authorList>
    </citation>
    <scope>NUCLEOTIDE SEQUENCE</scope>
    <source>
        <strain evidence="1">OE 48.2</strain>
    </source>
</reference>
<dbReference type="Gene3D" id="2.40.10.10">
    <property type="entry name" value="Trypsin-like serine proteases"/>
    <property type="match status" value="2"/>
</dbReference>
<dbReference type="InterPro" id="IPR009003">
    <property type="entry name" value="Peptidase_S1_PA"/>
</dbReference>
<dbReference type="InterPro" id="IPR018114">
    <property type="entry name" value="TRYPSIN_HIS"/>
</dbReference>
<evidence type="ECO:0000313" key="2">
    <source>
        <dbReference type="Proteomes" id="UP000627092"/>
    </source>
</evidence>
<name>A0A9E6NL55_9PSED</name>
<organism evidence="1 2">
    <name type="scientific">Pseudomonas zeae</name>
    <dbReference type="NCBI Taxonomy" id="2745510"/>
    <lineage>
        <taxon>Bacteria</taxon>
        <taxon>Pseudomonadati</taxon>
        <taxon>Pseudomonadota</taxon>
        <taxon>Gammaproteobacteria</taxon>
        <taxon>Pseudomonadales</taxon>
        <taxon>Pseudomonadaceae</taxon>
        <taxon>Pseudomonas</taxon>
    </lineage>
</organism>